<organism evidence="3">
    <name type="scientific">Clandestinovirus</name>
    <dbReference type="NCBI Taxonomy" id="2831644"/>
    <lineage>
        <taxon>Viruses</taxon>
    </lineage>
</organism>
<dbReference type="EMBL" id="MZ420154">
    <property type="protein sequence ID" value="QYA18593.1"/>
    <property type="molecule type" value="Genomic_DNA"/>
</dbReference>
<feature type="region of interest" description="Disordered" evidence="1">
    <location>
        <begin position="1"/>
        <end position="25"/>
    </location>
</feature>
<proteinExistence type="predicted"/>
<dbReference type="GO" id="GO:0006275">
    <property type="term" value="P:regulation of DNA replication"/>
    <property type="evidence" value="ECO:0007669"/>
    <property type="project" value="InterPro"/>
</dbReference>
<dbReference type="Pfam" id="PF00705">
    <property type="entry name" value="PCNA_N"/>
    <property type="match status" value="1"/>
</dbReference>
<gene>
    <name evidence="3" type="ORF">KOM_12_324</name>
</gene>
<name>A0A8F8PK31_9VIRU</name>
<feature type="domain" description="Proliferating cell nuclear antigen PCNA N-terminal" evidence="2">
    <location>
        <begin position="33"/>
        <end position="105"/>
    </location>
</feature>
<accession>A0A8F8PK31</accession>
<sequence length="337" mass="38245">MDESKKRKGDSLDNEQNPTKKQKAEQISKIVFPDGAHLRAVFTKLQKFSAEVDMIVEPTGVKINTMDSAKTNVLALCWGSEYFTEYDVQRGAVLGLSLTEVNQYVMPRIEGPISLSFNAVRPDQVLFRFSSRLKEQKKVESLMDDNQPSNTTSGLHNNKILLKLLDLKTEESDEFSMDEIPDEFILASFRMDATPAKVVLPEIIDKQDLMENYLIFKDQKWYGILKGALLEKPIALPTLNIKDGPMFGVQIAKQTFHKVNSFLAIYDYVEVTLLKLNINDPDAITIWWKFGFFGGGPNKVCRMDFVSAAKASEFQDEETGELNTNHHLFSLVSEERD</sequence>
<dbReference type="InterPro" id="IPR022648">
    <property type="entry name" value="Pr_cel_nuc_antig_N"/>
</dbReference>
<dbReference type="GO" id="GO:0003677">
    <property type="term" value="F:DNA binding"/>
    <property type="evidence" value="ECO:0007669"/>
    <property type="project" value="InterPro"/>
</dbReference>
<protein>
    <submittedName>
        <fullName evidence="3">PCNA</fullName>
    </submittedName>
</protein>
<reference evidence="3" key="1">
    <citation type="submission" date="2021-06" db="EMBL/GenBank/DDBJ databases">
        <authorList>
            <person name="Rolland C."/>
        </authorList>
    </citation>
    <scope>NUCLEOTIDE SEQUENCE</scope>
    <source>
        <strain evidence="3">347.936635</strain>
    </source>
</reference>
<evidence type="ECO:0000256" key="1">
    <source>
        <dbReference type="SAM" id="MobiDB-lite"/>
    </source>
</evidence>
<dbReference type="SUPFAM" id="SSF55979">
    <property type="entry name" value="DNA clamp"/>
    <property type="match status" value="1"/>
</dbReference>
<evidence type="ECO:0000313" key="3">
    <source>
        <dbReference type="EMBL" id="QYA18593.1"/>
    </source>
</evidence>
<dbReference type="InterPro" id="IPR046938">
    <property type="entry name" value="DNA_clamp_sf"/>
</dbReference>
<evidence type="ECO:0000259" key="2">
    <source>
        <dbReference type="Pfam" id="PF00705"/>
    </source>
</evidence>
<dbReference type="Gene3D" id="3.70.10.10">
    <property type="match status" value="1"/>
</dbReference>